<organism evidence="1 2">
    <name type="scientific">Phakopsora pachyrhizi</name>
    <name type="common">Asian soybean rust disease fungus</name>
    <dbReference type="NCBI Taxonomy" id="170000"/>
    <lineage>
        <taxon>Eukaryota</taxon>
        <taxon>Fungi</taxon>
        <taxon>Dikarya</taxon>
        <taxon>Basidiomycota</taxon>
        <taxon>Pucciniomycotina</taxon>
        <taxon>Pucciniomycetes</taxon>
        <taxon>Pucciniales</taxon>
        <taxon>Phakopsoraceae</taxon>
        <taxon>Phakopsora</taxon>
    </lineage>
</organism>
<dbReference type="EMBL" id="CALTRL010000367">
    <property type="protein sequence ID" value="CAH7667713.1"/>
    <property type="molecule type" value="Genomic_DNA"/>
</dbReference>
<accession>A0AAV0AL68</accession>
<dbReference type="AlphaFoldDB" id="A0AAV0AL68"/>
<comment type="caution">
    <text evidence="1">The sequence shown here is derived from an EMBL/GenBank/DDBJ whole genome shotgun (WGS) entry which is preliminary data.</text>
</comment>
<proteinExistence type="predicted"/>
<sequence>MKSSAKNLTPHIFSIRYVNRHPRSFHLECRCPLMMVHKPKLYFDATFDARDKIIVSSTDSGLEAFSHNPTHGSFTPLSSQTVVNTNYVNEQFLLY</sequence>
<protein>
    <submittedName>
        <fullName evidence="1">Uncharacterized protein</fullName>
    </submittedName>
</protein>
<evidence type="ECO:0000313" key="2">
    <source>
        <dbReference type="Proteomes" id="UP001153365"/>
    </source>
</evidence>
<keyword evidence="2" id="KW-1185">Reference proteome</keyword>
<dbReference type="Proteomes" id="UP001153365">
    <property type="component" value="Unassembled WGS sequence"/>
</dbReference>
<evidence type="ECO:0000313" key="1">
    <source>
        <dbReference type="EMBL" id="CAH7667713.1"/>
    </source>
</evidence>
<name>A0AAV0AL68_PHAPC</name>
<gene>
    <name evidence="1" type="ORF">PPACK8108_LOCUS2139</name>
</gene>
<reference evidence="1" key="1">
    <citation type="submission" date="2022-06" db="EMBL/GenBank/DDBJ databases">
        <authorList>
            <consortium name="SYNGENTA / RWTH Aachen University"/>
        </authorList>
    </citation>
    <scope>NUCLEOTIDE SEQUENCE</scope>
</reference>